<name>A0A918IT26_9RHOB</name>
<protein>
    <submittedName>
        <fullName evidence="1">Uncharacterized protein</fullName>
    </submittedName>
</protein>
<comment type="caution">
    <text evidence="1">The sequence shown here is derived from an EMBL/GenBank/DDBJ whole genome shotgun (WGS) entry which is preliminary data.</text>
</comment>
<gene>
    <name evidence="1" type="ORF">GCM10011452_18590</name>
</gene>
<dbReference type="Proteomes" id="UP000628984">
    <property type="component" value="Unassembled WGS sequence"/>
</dbReference>
<evidence type="ECO:0000313" key="1">
    <source>
        <dbReference type="EMBL" id="GGW30248.1"/>
    </source>
</evidence>
<organism evidence="1 2">
    <name type="scientific">Gemmobacter lanyuensis</name>
    <dbReference type="NCBI Taxonomy" id="1054497"/>
    <lineage>
        <taxon>Bacteria</taxon>
        <taxon>Pseudomonadati</taxon>
        <taxon>Pseudomonadota</taxon>
        <taxon>Alphaproteobacteria</taxon>
        <taxon>Rhodobacterales</taxon>
        <taxon>Paracoccaceae</taxon>
        <taxon>Gemmobacter</taxon>
    </lineage>
</organism>
<sequence>MRAGQFGKGLVAMEFGPAADSVPQRVRVLDGVALGADEGLRQFRKPGHIAARHVNLLAQGAQRSGFAPGDPLKRG</sequence>
<evidence type="ECO:0000313" key="2">
    <source>
        <dbReference type="Proteomes" id="UP000628984"/>
    </source>
</evidence>
<reference evidence="1" key="1">
    <citation type="journal article" date="2014" name="Int. J. Syst. Evol. Microbiol.">
        <title>Complete genome sequence of Corynebacterium casei LMG S-19264T (=DSM 44701T), isolated from a smear-ripened cheese.</title>
        <authorList>
            <consortium name="US DOE Joint Genome Institute (JGI-PGF)"/>
            <person name="Walter F."/>
            <person name="Albersmeier A."/>
            <person name="Kalinowski J."/>
            <person name="Ruckert C."/>
        </authorList>
    </citation>
    <scope>NUCLEOTIDE SEQUENCE</scope>
    <source>
        <strain evidence="1">KCTC 23714</strain>
    </source>
</reference>
<dbReference type="AlphaFoldDB" id="A0A918IT26"/>
<keyword evidence="2" id="KW-1185">Reference proteome</keyword>
<reference evidence="1" key="2">
    <citation type="submission" date="2020-09" db="EMBL/GenBank/DDBJ databases">
        <authorList>
            <person name="Sun Q."/>
            <person name="Kim S."/>
        </authorList>
    </citation>
    <scope>NUCLEOTIDE SEQUENCE</scope>
    <source>
        <strain evidence="1">KCTC 23714</strain>
    </source>
</reference>
<accession>A0A918IT26</accession>
<proteinExistence type="predicted"/>
<dbReference type="EMBL" id="BMYQ01000004">
    <property type="protein sequence ID" value="GGW30248.1"/>
    <property type="molecule type" value="Genomic_DNA"/>
</dbReference>